<protein>
    <submittedName>
        <fullName evidence="2">Putative ATP-grasp target RiPP</fullName>
    </submittedName>
</protein>
<dbReference type="Proteomes" id="UP000294257">
    <property type="component" value="Unassembled WGS sequence"/>
</dbReference>
<gene>
    <name evidence="2" type="ORF">EV193_103202</name>
</gene>
<proteinExistence type="predicted"/>
<accession>A0A4Q7KV59</accession>
<dbReference type="InterPro" id="IPR026496">
    <property type="entry name" value="GRASP_targ"/>
</dbReference>
<feature type="region of interest" description="Disordered" evidence="1">
    <location>
        <begin position="64"/>
        <end position="91"/>
    </location>
</feature>
<sequence length="91" mass="9761">MSSAALRYLVREPVVSDAPGASATRPFGLRGAVTVPTPVLGDYVYSDELQVAVNAHGRPLIEMGNKGKDWATKGSTDGDEGPEEDWGWEEK</sequence>
<dbReference type="AlphaFoldDB" id="A0A4Q7KV59"/>
<dbReference type="NCBIfam" id="TIGR04186">
    <property type="entry name" value="GRASP_targ"/>
    <property type="match status" value="1"/>
</dbReference>
<keyword evidence="3" id="KW-1185">Reference proteome</keyword>
<evidence type="ECO:0000313" key="3">
    <source>
        <dbReference type="Proteomes" id="UP000294257"/>
    </source>
</evidence>
<reference evidence="2 3" key="1">
    <citation type="submission" date="2019-02" db="EMBL/GenBank/DDBJ databases">
        <title>Genomic Encyclopedia of Type Strains, Phase IV (KMG-IV): sequencing the most valuable type-strain genomes for metagenomic binning, comparative biology and taxonomic classification.</title>
        <authorList>
            <person name="Goeker M."/>
        </authorList>
    </citation>
    <scope>NUCLEOTIDE SEQUENCE [LARGE SCALE GENOMIC DNA]</scope>
    <source>
        <strain evidence="2 3">DSM 101727</strain>
    </source>
</reference>
<evidence type="ECO:0000313" key="2">
    <source>
        <dbReference type="EMBL" id="RZS40888.1"/>
    </source>
</evidence>
<feature type="compositionally biased region" description="Acidic residues" evidence="1">
    <location>
        <begin position="77"/>
        <end position="91"/>
    </location>
</feature>
<evidence type="ECO:0000256" key="1">
    <source>
        <dbReference type="SAM" id="MobiDB-lite"/>
    </source>
</evidence>
<name>A0A4Q7KV59_9PSEU</name>
<dbReference type="EMBL" id="SGWQ01000003">
    <property type="protein sequence ID" value="RZS40888.1"/>
    <property type="molecule type" value="Genomic_DNA"/>
</dbReference>
<organism evidence="2 3">
    <name type="scientific">Herbihabitans rhizosphaerae</name>
    <dbReference type="NCBI Taxonomy" id="1872711"/>
    <lineage>
        <taxon>Bacteria</taxon>
        <taxon>Bacillati</taxon>
        <taxon>Actinomycetota</taxon>
        <taxon>Actinomycetes</taxon>
        <taxon>Pseudonocardiales</taxon>
        <taxon>Pseudonocardiaceae</taxon>
        <taxon>Herbihabitans</taxon>
    </lineage>
</organism>
<comment type="caution">
    <text evidence="2">The sequence shown here is derived from an EMBL/GenBank/DDBJ whole genome shotgun (WGS) entry which is preliminary data.</text>
</comment>